<evidence type="ECO:0000256" key="2">
    <source>
        <dbReference type="SAM" id="Phobius"/>
    </source>
</evidence>
<accession>A0ABZ2PLX9</accession>
<dbReference type="Proteomes" id="UP001432000">
    <property type="component" value="Chromosome"/>
</dbReference>
<dbReference type="Pfam" id="PF17270">
    <property type="entry name" value="DUF5336"/>
    <property type="match status" value="1"/>
</dbReference>
<feature type="compositionally biased region" description="Low complexity" evidence="1">
    <location>
        <begin position="311"/>
        <end position="326"/>
    </location>
</feature>
<feature type="compositionally biased region" description="Low complexity" evidence="1">
    <location>
        <begin position="272"/>
        <end position="287"/>
    </location>
</feature>
<gene>
    <name evidence="3" type="ORF">WDS16_01545</name>
</gene>
<protein>
    <submittedName>
        <fullName evidence="3">DUF5336 domain-containing protein</fullName>
    </submittedName>
</protein>
<keyword evidence="2" id="KW-0472">Membrane</keyword>
<keyword evidence="2" id="KW-1133">Transmembrane helix</keyword>
<evidence type="ECO:0000313" key="4">
    <source>
        <dbReference type="Proteomes" id="UP001432000"/>
    </source>
</evidence>
<dbReference type="InterPro" id="IPR035166">
    <property type="entry name" value="DUF5336"/>
</dbReference>
<feature type="compositionally biased region" description="Low complexity" evidence="1">
    <location>
        <begin position="21"/>
        <end position="75"/>
    </location>
</feature>
<feature type="compositionally biased region" description="Low complexity" evidence="1">
    <location>
        <begin position="1"/>
        <end position="12"/>
    </location>
</feature>
<keyword evidence="2" id="KW-0812">Transmembrane</keyword>
<sequence length="375" mass="37801">MTFSPEGPRSSGPGSGGYGSGYSPEGSRPSTPGYGSYGPTGQQYGGQPQQPQQPQQPSQFGQPSSPSPTGQYSPPLASDRPSPLPRILALVVAGLGVLSFLVGLAGQYEVPGEAVNFFFVQTGDPTSIALLLAGGLVAASGLLPKQAGTMGVAAALSVAGWLVLVFQSFNTGDAGPIGASIELGVGGMIVLVLGFVQSVLAVAATLFGAGVIKAPQPKPKSYGQTNFQGYGQQAPGYGQQSQGQGQGYGGYAQPTQQNYGVPGQGYVPPSYTGPSQGQQNQPNQNTTGGLGYPVGTSKPESSPSGLTGPAGQNSPYGQPQYGQPPVGSGGYGAPQHAVPSDAPSERTDDSGDESTPPYSAPTQAFGQTPSDEDKK</sequence>
<feature type="compositionally biased region" description="Polar residues" evidence="1">
    <location>
        <begin position="356"/>
        <end position="369"/>
    </location>
</feature>
<keyword evidence="4" id="KW-1185">Reference proteome</keyword>
<feature type="region of interest" description="Disordered" evidence="1">
    <location>
        <begin position="1"/>
        <end position="80"/>
    </location>
</feature>
<dbReference type="EMBL" id="CP147846">
    <property type="protein sequence ID" value="WXG69275.1"/>
    <property type="molecule type" value="Genomic_DNA"/>
</dbReference>
<proteinExistence type="predicted"/>
<reference evidence="3 4" key="1">
    <citation type="submission" date="2024-03" db="EMBL/GenBank/DDBJ databases">
        <title>Natural products discovery in diverse microorganisms through a two-stage MS feature dereplication strategy.</title>
        <authorList>
            <person name="Zhang R."/>
        </authorList>
    </citation>
    <scope>NUCLEOTIDE SEQUENCE [LARGE SCALE GENOMIC DNA]</scope>
    <source>
        <strain evidence="3 4">18930</strain>
    </source>
</reference>
<organism evidence="3 4">
    <name type="scientific">Rhodococcus sovatensis</name>
    <dbReference type="NCBI Taxonomy" id="1805840"/>
    <lineage>
        <taxon>Bacteria</taxon>
        <taxon>Bacillati</taxon>
        <taxon>Actinomycetota</taxon>
        <taxon>Actinomycetes</taxon>
        <taxon>Mycobacteriales</taxon>
        <taxon>Nocardiaceae</taxon>
        <taxon>Rhodococcus</taxon>
    </lineage>
</organism>
<feature type="transmembrane region" description="Helical" evidence="2">
    <location>
        <begin position="126"/>
        <end position="143"/>
    </location>
</feature>
<feature type="compositionally biased region" description="Low complexity" evidence="1">
    <location>
        <begin position="228"/>
        <end position="243"/>
    </location>
</feature>
<feature type="transmembrane region" description="Helical" evidence="2">
    <location>
        <begin position="189"/>
        <end position="212"/>
    </location>
</feature>
<dbReference type="RefSeq" id="WP_338889974.1">
    <property type="nucleotide sequence ID" value="NZ_CP147846.1"/>
</dbReference>
<feature type="transmembrane region" description="Helical" evidence="2">
    <location>
        <begin position="87"/>
        <end position="106"/>
    </location>
</feature>
<evidence type="ECO:0000256" key="1">
    <source>
        <dbReference type="SAM" id="MobiDB-lite"/>
    </source>
</evidence>
<feature type="transmembrane region" description="Helical" evidence="2">
    <location>
        <begin position="150"/>
        <end position="169"/>
    </location>
</feature>
<feature type="region of interest" description="Disordered" evidence="1">
    <location>
        <begin position="223"/>
        <end position="375"/>
    </location>
</feature>
<evidence type="ECO:0000313" key="3">
    <source>
        <dbReference type="EMBL" id="WXG69275.1"/>
    </source>
</evidence>
<name>A0ABZ2PLX9_9NOCA</name>